<comment type="caution">
    <text evidence="4">The sequence shown here is derived from an EMBL/GenBank/DDBJ whole genome shotgun (WGS) entry which is preliminary data.</text>
</comment>
<name>A0AAV5NW73_9VIBR</name>
<dbReference type="NCBIfam" id="TIGR01549">
    <property type="entry name" value="HAD-SF-IA-v1"/>
    <property type="match status" value="1"/>
</dbReference>
<evidence type="ECO:0000313" key="5">
    <source>
        <dbReference type="Proteomes" id="UP001156690"/>
    </source>
</evidence>
<organism evidence="4 5">
    <name type="scientific">Vibrio penaeicida</name>
    <dbReference type="NCBI Taxonomy" id="104609"/>
    <lineage>
        <taxon>Bacteria</taxon>
        <taxon>Pseudomonadati</taxon>
        <taxon>Pseudomonadota</taxon>
        <taxon>Gammaproteobacteria</taxon>
        <taxon>Vibrionales</taxon>
        <taxon>Vibrionaceae</taxon>
        <taxon>Vibrio</taxon>
    </lineage>
</organism>
<dbReference type="InterPro" id="IPR006439">
    <property type="entry name" value="HAD-SF_hydro_IA"/>
</dbReference>
<dbReference type="PANTHER" id="PTHR46470">
    <property type="entry name" value="N-ACYLNEURAMINATE-9-PHOSPHATASE"/>
    <property type="match status" value="1"/>
</dbReference>
<dbReference type="Gene3D" id="1.20.120.1600">
    <property type="match status" value="1"/>
</dbReference>
<evidence type="ECO:0000313" key="4">
    <source>
        <dbReference type="EMBL" id="GLQ74690.1"/>
    </source>
</evidence>
<reference evidence="5" key="1">
    <citation type="journal article" date="2019" name="Int. J. Syst. Evol. Microbiol.">
        <title>The Global Catalogue of Microorganisms (GCM) 10K type strain sequencing project: providing services to taxonomists for standard genome sequencing and annotation.</title>
        <authorList>
            <consortium name="The Broad Institute Genomics Platform"/>
            <consortium name="The Broad Institute Genome Sequencing Center for Infectious Disease"/>
            <person name="Wu L."/>
            <person name="Ma J."/>
        </authorList>
    </citation>
    <scope>NUCLEOTIDE SEQUENCE [LARGE SCALE GENOMIC DNA]</scope>
    <source>
        <strain evidence="5">NBRC 15640</strain>
    </source>
</reference>
<dbReference type="GO" id="GO:0016787">
    <property type="term" value="F:hydrolase activity"/>
    <property type="evidence" value="ECO:0007669"/>
    <property type="project" value="UniProtKB-KW"/>
</dbReference>
<dbReference type="SFLD" id="SFLDS00003">
    <property type="entry name" value="Haloacid_Dehalogenase"/>
    <property type="match status" value="1"/>
</dbReference>
<evidence type="ECO:0000256" key="3">
    <source>
        <dbReference type="ARBA" id="ARBA00022842"/>
    </source>
</evidence>
<keyword evidence="2" id="KW-0378">Hydrolase</keyword>
<dbReference type="Pfam" id="PF00702">
    <property type="entry name" value="Hydrolase"/>
    <property type="match status" value="1"/>
</dbReference>
<dbReference type="SFLD" id="SFLDG01129">
    <property type="entry name" value="C1.5:_HAD__Beta-PGM__Phosphata"/>
    <property type="match status" value="1"/>
</dbReference>
<dbReference type="Gene3D" id="3.40.50.1000">
    <property type="entry name" value="HAD superfamily/HAD-like"/>
    <property type="match status" value="1"/>
</dbReference>
<dbReference type="EMBL" id="BSNX01000056">
    <property type="protein sequence ID" value="GLQ74690.1"/>
    <property type="molecule type" value="Genomic_DNA"/>
</dbReference>
<comment type="cofactor">
    <cofactor evidence="1">
        <name>Mg(2+)</name>
        <dbReference type="ChEBI" id="CHEBI:18420"/>
    </cofactor>
</comment>
<dbReference type="SUPFAM" id="SSF56784">
    <property type="entry name" value="HAD-like"/>
    <property type="match status" value="1"/>
</dbReference>
<dbReference type="InterPro" id="IPR036412">
    <property type="entry name" value="HAD-like_sf"/>
</dbReference>
<dbReference type="PANTHER" id="PTHR46470:SF4">
    <property type="entry name" value="5-AMINO-6-(5-PHOSPHO-D-RIBITYLAMINO)URACIL PHOSPHATASE YIGB"/>
    <property type="match status" value="1"/>
</dbReference>
<dbReference type="PRINTS" id="PR00413">
    <property type="entry name" value="HADHALOGNASE"/>
</dbReference>
<gene>
    <name evidence="4" type="ORF">GCM10007932_40510</name>
</gene>
<dbReference type="InterPro" id="IPR051400">
    <property type="entry name" value="HAD-like_hydrolase"/>
</dbReference>
<sequence>MRVYRSIPTIKAMTFDLDDTLYDNRPVILRLESEVYQWIAHHYPKCQLITKDDWLTFKYLARVNNPNLASDVTLLRRAQLALGLTHVGYDEADIPGIIDKIMEQVLYWRHQIDITDETHQVLRQLSKRMPLVAITNGNVYPERIGLDQYFSQVLKAGPDGEAKPHREMFDKAVSFLGLKPSEILHVGDHPVSDVLGAKENGFVACWFNDQACNTITSKKMRVLPDIEVTRLSYLLNI</sequence>
<keyword evidence="3" id="KW-0460">Magnesium</keyword>
<evidence type="ECO:0000256" key="1">
    <source>
        <dbReference type="ARBA" id="ARBA00001946"/>
    </source>
</evidence>
<evidence type="ECO:0000256" key="2">
    <source>
        <dbReference type="ARBA" id="ARBA00022801"/>
    </source>
</evidence>
<proteinExistence type="predicted"/>
<dbReference type="NCBIfam" id="NF008018">
    <property type="entry name" value="PRK10748.1"/>
    <property type="match status" value="1"/>
</dbReference>
<dbReference type="InterPro" id="IPR023214">
    <property type="entry name" value="HAD_sf"/>
</dbReference>
<dbReference type="AlphaFoldDB" id="A0AAV5NW73"/>
<accession>A0AAV5NW73</accession>
<protein>
    <submittedName>
        <fullName evidence="4">2-haloalkanoic acid dehalogenase</fullName>
    </submittedName>
</protein>
<dbReference type="GO" id="GO:0009231">
    <property type="term" value="P:riboflavin biosynthetic process"/>
    <property type="evidence" value="ECO:0007669"/>
    <property type="project" value="TreeGrafter"/>
</dbReference>
<dbReference type="Proteomes" id="UP001156690">
    <property type="component" value="Unassembled WGS sequence"/>
</dbReference>
<dbReference type="RefSeq" id="WP_126609442.1">
    <property type="nucleotide sequence ID" value="NZ_AP025144.1"/>
</dbReference>
<keyword evidence="5" id="KW-1185">Reference proteome</keyword>